<dbReference type="GO" id="GO:0005524">
    <property type="term" value="F:ATP binding"/>
    <property type="evidence" value="ECO:0007669"/>
    <property type="project" value="InterPro"/>
</dbReference>
<evidence type="ECO:0000313" key="4">
    <source>
        <dbReference type="EMBL" id="RUP09304.1"/>
    </source>
</evidence>
<dbReference type="InterPro" id="IPR027417">
    <property type="entry name" value="P-loop_NTPase"/>
</dbReference>
<proteinExistence type="predicted"/>
<accession>A0A433B2X6</accession>
<sequence length="108" mass="11722">MSHLRKEFPNKVAVQDTFGVERGECFGLIEMNGAGKTTTLIIIAGDIALISGQIQVAGHSVYDSLASIRNSIGVVPQFDCIVEGLTVRQQLRFFAPARHAKGTMMWTG</sequence>
<dbReference type="GO" id="GO:0005319">
    <property type="term" value="F:lipid transporter activity"/>
    <property type="evidence" value="ECO:0007669"/>
    <property type="project" value="TreeGrafter"/>
</dbReference>
<gene>
    <name evidence="4" type="ORF">BC936DRAFT_140087</name>
</gene>
<reference evidence="4 5" key="1">
    <citation type="journal article" date="2018" name="New Phytol.">
        <title>Phylogenomics of Endogonaceae and evolution of mycorrhizas within Mucoromycota.</title>
        <authorList>
            <person name="Chang Y."/>
            <person name="Desiro A."/>
            <person name="Na H."/>
            <person name="Sandor L."/>
            <person name="Lipzen A."/>
            <person name="Clum A."/>
            <person name="Barry K."/>
            <person name="Grigoriev I.V."/>
            <person name="Martin F.M."/>
            <person name="Stajich J.E."/>
            <person name="Smith M.E."/>
            <person name="Bonito G."/>
            <person name="Spatafora J.W."/>
        </authorList>
    </citation>
    <scope>NUCLEOTIDE SEQUENCE [LARGE SCALE GENOMIC DNA]</scope>
    <source>
        <strain evidence="4 5">GMNB39</strain>
    </source>
</reference>
<keyword evidence="2" id="KW-0677">Repeat</keyword>
<dbReference type="Proteomes" id="UP000268093">
    <property type="component" value="Unassembled WGS sequence"/>
</dbReference>
<keyword evidence="5" id="KW-1185">Reference proteome</keyword>
<dbReference type="OrthoDB" id="2109100at2759"/>
<organism evidence="4 5">
    <name type="scientific">Jimgerdemannia flammicorona</name>
    <dbReference type="NCBI Taxonomy" id="994334"/>
    <lineage>
        <taxon>Eukaryota</taxon>
        <taxon>Fungi</taxon>
        <taxon>Fungi incertae sedis</taxon>
        <taxon>Mucoromycota</taxon>
        <taxon>Mucoromycotina</taxon>
        <taxon>Endogonomycetes</taxon>
        <taxon>Endogonales</taxon>
        <taxon>Endogonaceae</taxon>
        <taxon>Jimgerdemannia</taxon>
    </lineage>
</organism>
<keyword evidence="1" id="KW-0813">Transport</keyword>
<evidence type="ECO:0000256" key="1">
    <source>
        <dbReference type="ARBA" id="ARBA00022448"/>
    </source>
</evidence>
<evidence type="ECO:0000256" key="2">
    <source>
        <dbReference type="ARBA" id="ARBA00022737"/>
    </source>
</evidence>
<dbReference type="EMBL" id="RBNI01016401">
    <property type="protein sequence ID" value="RUP09304.1"/>
    <property type="molecule type" value="Genomic_DNA"/>
</dbReference>
<dbReference type="GO" id="GO:0016020">
    <property type="term" value="C:membrane"/>
    <property type="evidence" value="ECO:0007669"/>
    <property type="project" value="InterPro"/>
</dbReference>
<evidence type="ECO:0000313" key="5">
    <source>
        <dbReference type="Proteomes" id="UP000268093"/>
    </source>
</evidence>
<feature type="domain" description="ABC transporter" evidence="3">
    <location>
        <begin position="17"/>
        <end position="97"/>
    </location>
</feature>
<protein>
    <submittedName>
        <fullName evidence="4">P-loop containing nucleoside triphosphate hydrolase protein</fullName>
    </submittedName>
</protein>
<dbReference type="Pfam" id="PF00005">
    <property type="entry name" value="ABC_tran"/>
    <property type="match status" value="1"/>
</dbReference>
<dbReference type="SUPFAM" id="SSF52540">
    <property type="entry name" value="P-loop containing nucleoside triphosphate hydrolases"/>
    <property type="match status" value="1"/>
</dbReference>
<keyword evidence="4" id="KW-0378">Hydrolase</keyword>
<evidence type="ECO:0000259" key="3">
    <source>
        <dbReference type="Pfam" id="PF00005"/>
    </source>
</evidence>
<name>A0A433B2X6_9FUNG</name>
<dbReference type="GO" id="GO:0016887">
    <property type="term" value="F:ATP hydrolysis activity"/>
    <property type="evidence" value="ECO:0007669"/>
    <property type="project" value="InterPro"/>
</dbReference>
<dbReference type="InterPro" id="IPR026082">
    <property type="entry name" value="ABCA"/>
</dbReference>
<dbReference type="Gene3D" id="3.40.50.300">
    <property type="entry name" value="P-loop containing nucleotide triphosphate hydrolases"/>
    <property type="match status" value="1"/>
</dbReference>
<dbReference type="InterPro" id="IPR003439">
    <property type="entry name" value="ABC_transporter-like_ATP-bd"/>
</dbReference>
<dbReference type="PANTHER" id="PTHR19229">
    <property type="entry name" value="ATP-BINDING CASSETTE TRANSPORTER SUBFAMILY A ABCA"/>
    <property type="match status" value="1"/>
</dbReference>
<dbReference type="AlphaFoldDB" id="A0A433B2X6"/>
<dbReference type="GO" id="GO:0140359">
    <property type="term" value="F:ABC-type transporter activity"/>
    <property type="evidence" value="ECO:0007669"/>
    <property type="project" value="InterPro"/>
</dbReference>
<comment type="caution">
    <text evidence="4">The sequence shown here is derived from an EMBL/GenBank/DDBJ whole genome shotgun (WGS) entry which is preliminary data.</text>
</comment>
<dbReference type="PANTHER" id="PTHR19229:SF36">
    <property type="entry name" value="ATP-BINDING CASSETTE SUB-FAMILY A MEMBER 2"/>
    <property type="match status" value="1"/>
</dbReference>